<protein>
    <submittedName>
        <fullName evidence="2">Uncharacterized protein</fullName>
    </submittedName>
</protein>
<proteinExistence type="predicted"/>
<name>A0A2N9EPD8_FAGSY</name>
<feature type="region of interest" description="Disordered" evidence="1">
    <location>
        <begin position="73"/>
        <end position="92"/>
    </location>
</feature>
<sequence length="107" mass="11227">MNWGYLGFVGFKNLEIVQLGLCSKTLRLYSWETDSGGFLEDSKKYSGGGGGGGLGETPGGAMEVVADEEGGGGLAVDGINLGTDPDNNGRKREAFELEVSRSHLNLV</sequence>
<accession>A0A2N9EPD8</accession>
<organism evidence="2">
    <name type="scientific">Fagus sylvatica</name>
    <name type="common">Beechnut</name>
    <dbReference type="NCBI Taxonomy" id="28930"/>
    <lineage>
        <taxon>Eukaryota</taxon>
        <taxon>Viridiplantae</taxon>
        <taxon>Streptophyta</taxon>
        <taxon>Embryophyta</taxon>
        <taxon>Tracheophyta</taxon>
        <taxon>Spermatophyta</taxon>
        <taxon>Magnoliopsida</taxon>
        <taxon>eudicotyledons</taxon>
        <taxon>Gunneridae</taxon>
        <taxon>Pentapetalae</taxon>
        <taxon>rosids</taxon>
        <taxon>fabids</taxon>
        <taxon>Fagales</taxon>
        <taxon>Fagaceae</taxon>
        <taxon>Fagus</taxon>
    </lineage>
</organism>
<dbReference type="AlphaFoldDB" id="A0A2N9EPD8"/>
<evidence type="ECO:0000313" key="2">
    <source>
        <dbReference type="EMBL" id="SPC76551.1"/>
    </source>
</evidence>
<evidence type="ECO:0000256" key="1">
    <source>
        <dbReference type="SAM" id="MobiDB-lite"/>
    </source>
</evidence>
<gene>
    <name evidence="2" type="ORF">FSB_LOCUS4433</name>
</gene>
<dbReference type="EMBL" id="OIVN01000224">
    <property type="protein sequence ID" value="SPC76551.1"/>
    <property type="molecule type" value="Genomic_DNA"/>
</dbReference>
<reference evidence="2" key="1">
    <citation type="submission" date="2018-02" db="EMBL/GenBank/DDBJ databases">
        <authorList>
            <person name="Cohen D.B."/>
            <person name="Kent A.D."/>
        </authorList>
    </citation>
    <scope>NUCLEOTIDE SEQUENCE</scope>
</reference>